<dbReference type="EMBL" id="FNPX01000005">
    <property type="protein sequence ID" value="SDZ04538.1"/>
    <property type="molecule type" value="Genomic_DNA"/>
</dbReference>
<keyword evidence="2" id="KW-1185">Reference proteome</keyword>
<organism evidence="1 2">
    <name type="scientific">Jannaschia faecimaris</name>
    <dbReference type="NCBI Taxonomy" id="1244108"/>
    <lineage>
        <taxon>Bacteria</taxon>
        <taxon>Pseudomonadati</taxon>
        <taxon>Pseudomonadota</taxon>
        <taxon>Alphaproteobacteria</taxon>
        <taxon>Rhodobacterales</taxon>
        <taxon>Roseobacteraceae</taxon>
        <taxon>Jannaschia</taxon>
    </lineage>
</organism>
<accession>A0A1H3PUB5</accession>
<gene>
    <name evidence="1" type="ORF">SAMN05444004_105161</name>
</gene>
<proteinExistence type="predicted"/>
<name>A0A1H3PUB5_9RHOB</name>
<dbReference type="AlphaFoldDB" id="A0A1H3PUB5"/>
<evidence type="ECO:0000313" key="2">
    <source>
        <dbReference type="Proteomes" id="UP000198914"/>
    </source>
</evidence>
<protein>
    <submittedName>
        <fullName evidence="1">Uncharacterized protein</fullName>
    </submittedName>
</protein>
<sequence length="46" mass="5156">MRLMMVLTLLTGTAFARQAAMIHRGFQITDIAGRLRKLSHLEGMTP</sequence>
<dbReference type="Proteomes" id="UP000198914">
    <property type="component" value="Unassembled WGS sequence"/>
</dbReference>
<reference evidence="2" key="1">
    <citation type="submission" date="2016-10" db="EMBL/GenBank/DDBJ databases">
        <authorList>
            <person name="Varghese N."/>
            <person name="Submissions S."/>
        </authorList>
    </citation>
    <scope>NUCLEOTIDE SEQUENCE [LARGE SCALE GENOMIC DNA]</scope>
    <source>
        <strain evidence="2">DSM 100420</strain>
    </source>
</reference>
<evidence type="ECO:0000313" key="1">
    <source>
        <dbReference type="EMBL" id="SDZ04538.1"/>
    </source>
</evidence>
<dbReference type="RefSeq" id="WP_170831389.1">
    <property type="nucleotide sequence ID" value="NZ_FNPX01000005.1"/>
</dbReference>